<dbReference type="EMBL" id="PGCI01000033">
    <property type="protein sequence ID" value="PLW47229.1"/>
    <property type="molecule type" value="Genomic_DNA"/>
</dbReference>
<sequence>MPAPDQNIEATDAPRTESEQKGDKPVFWCDGLVFERFEKILSREWACGEGELSQDEGAPINSDEESLLQGQLKAKTADDWDMLKADSSTIPQTAIHQPASMLRSRRLVGKPSFKPSHHLAIPTTTPT</sequence>
<evidence type="ECO:0000256" key="1">
    <source>
        <dbReference type="SAM" id="MobiDB-lite"/>
    </source>
</evidence>
<dbReference type="Proteomes" id="UP000235388">
    <property type="component" value="Unassembled WGS sequence"/>
</dbReference>
<evidence type="ECO:0000313" key="5">
    <source>
        <dbReference type="Proteomes" id="UP000235388"/>
    </source>
</evidence>
<dbReference type="Proteomes" id="UP000235392">
    <property type="component" value="Unassembled WGS sequence"/>
</dbReference>
<proteinExistence type="predicted"/>
<evidence type="ECO:0000313" key="3">
    <source>
        <dbReference type="EMBL" id="PLW47229.1"/>
    </source>
</evidence>
<dbReference type="EMBL" id="PGCJ01000071">
    <property type="protein sequence ID" value="PLW52936.1"/>
    <property type="molecule type" value="Genomic_DNA"/>
</dbReference>
<feature type="region of interest" description="Disordered" evidence="1">
    <location>
        <begin position="1"/>
        <end position="23"/>
    </location>
</feature>
<comment type="caution">
    <text evidence="4">The sequence shown here is derived from an EMBL/GenBank/DDBJ whole genome shotgun (WGS) entry which is preliminary data.</text>
</comment>
<accession>A0A2N5VSJ0</accession>
<protein>
    <submittedName>
        <fullName evidence="4">Uncharacterized protein</fullName>
    </submittedName>
</protein>
<keyword evidence="5" id="KW-1185">Reference proteome</keyword>
<gene>
    <name evidence="4" type="ORF">PCANC_05752</name>
    <name evidence="2" type="ORF">PCANC_24946</name>
    <name evidence="3" type="ORF">PCASD_02297</name>
</gene>
<evidence type="ECO:0000313" key="6">
    <source>
        <dbReference type="Proteomes" id="UP000235392"/>
    </source>
</evidence>
<dbReference type="AlphaFoldDB" id="A0A2N5VSJ0"/>
<reference evidence="5 6" key="1">
    <citation type="submission" date="2017-11" db="EMBL/GenBank/DDBJ databases">
        <title>De novo assembly and phasing of dikaryotic genomes from two isolates of Puccinia coronata f. sp. avenae, the causal agent of oat crown rust.</title>
        <authorList>
            <person name="Miller M.E."/>
            <person name="Zhang Y."/>
            <person name="Omidvar V."/>
            <person name="Sperschneider J."/>
            <person name="Schwessinger B."/>
            <person name="Raley C."/>
            <person name="Palmer J.M."/>
            <person name="Garnica D."/>
            <person name="Upadhyaya N."/>
            <person name="Rathjen J."/>
            <person name="Taylor J.M."/>
            <person name="Park R.F."/>
            <person name="Dodds P.N."/>
            <person name="Hirsch C.D."/>
            <person name="Kianian S.F."/>
            <person name="Figueroa M."/>
        </authorList>
    </citation>
    <scope>NUCLEOTIDE SEQUENCE [LARGE SCALE GENOMIC DNA]</scope>
    <source>
        <strain evidence="4">12NC29</strain>
        <strain evidence="3">12SD80</strain>
    </source>
</reference>
<evidence type="ECO:0000313" key="2">
    <source>
        <dbReference type="EMBL" id="PLW25346.1"/>
    </source>
</evidence>
<feature type="compositionally biased region" description="Basic and acidic residues" evidence="1">
    <location>
        <begin position="12"/>
        <end position="23"/>
    </location>
</feature>
<organism evidence="4 5">
    <name type="scientific">Puccinia coronata f. sp. avenae</name>
    <dbReference type="NCBI Taxonomy" id="200324"/>
    <lineage>
        <taxon>Eukaryota</taxon>
        <taxon>Fungi</taxon>
        <taxon>Dikarya</taxon>
        <taxon>Basidiomycota</taxon>
        <taxon>Pucciniomycotina</taxon>
        <taxon>Pucciniomycetes</taxon>
        <taxon>Pucciniales</taxon>
        <taxon>Pucciniaceae</taxon>
        <taxon>Puccinia</taxon>
    </lineage>
</organism>
<dbReference type="EMBL" id="PGCJ01000626">
    <property type="protein sequence ID" value="PLW25346.1"/>
    <property type="molecule type" value="Genomic_DNA"/>
</dbReference>
<evidence type="ECO:0000313" key="4">
    <source>
        <dbReference type="EMBL" id="PLW52936.1"/>
    </source>
</evidence>
<name>A0A2N5VSJ0_9BASI</name>